<keyword evidence="3" id="KW-1185">Reference proteome</keyword>
<dbReference type="STRING" id="1160497.A0A1L9VMY8"/>
<dbReference type="RefSeq" id="XP_022401938.1">
    <property type="nucleotide sequence ID" value="XM_022548252.1"/>
</dbReference>
<sequence length="153" mass="17636">MNFSALPDDILFAFAEKLEEEPDINVLSRSNSRLHQLLNPFLYQYNIRHHSAYERVDEPVDRRYGNNPEGEEDDDDRLPVQHPMLQIAEGFTAWLSRISAPKPKEPHIPPYRRDPRQPLVMGAASVGHVGIMEILLAHGANPDTREFCSWAWH</sequence>
<accession>A0A1L9VMY8</accession>
<dbReference type="VEuPathDB" id="FungiDB:ASPGLDRAFT_57410"/>
<reference evidence="3" key="1">
    <citation type="journal article" date="2017" name="Genome Biol.">
        <title>Comparative genomics reveals high biological diversity and specific adaptations in the industrially and medically important fungal genus Aspergillus.</title>
        <authorList>
            <person name="de Vries R.P."/>
            <person name="Riley R."/>
            <person name="Wiebenga A."/>
            <person name="Aguilar-Osorio G."/>
            <person name="Amillis S."/>
            <person name="Uchima C.A."/>
            <person name="Anderluh G."/>
            <person name="Asadollahi M."/>
            <person name="Askin M."/>
            <person name="Barry K."/>
            <person name="Battaglia E."/>
            <person name="Bayram O."/>
            <person name="Benocci T."/>
            <person name="Braus-Stromeyer S.A."/>
            <person name="Caldana C."/>
            <person name="Canovas D."/>
            <person name="Cerqueira G.C."/>
            <person name="Chen F."/>
            <person name="Chen W."/>
            <person name="Choi C."/>
            <person name="Clum A."/>
            <person name="Dos Santos R.A."/>
            <person name="Damasio A.R."/>
            <person name="Diallinas G."/>
            <person name="Emri T."/>
            <person name="Fekete E."/>
            <person name="Flipphi M."/>
            <person name="Freyberg S."/>
            <person name="Gallo A."/>
            <person name="Gournas C."/>
            <person name="Habgood R."/>
            <person name="Hainaut M."/>
            <person name="Harispe M.L."/>
            <person name="Henrissat B."/>
            <person name="Hilden K.S."/>
            <person name="Hope R."/>
            <person name="Hossain A."/>
            <person name="Karabika E."/>
            <person name="Karaffa L."/>
            <person name="Karanyi Z."/>
            <person name="Krasevec N."/>
            <person name="Kuo A."/>
            <person name="Kusch H."/>
            <person name="LaButti K."/>
            <person name="Lagendijk E.L."/>
            <person name="Lapidus A."/>
            <person name="Levasseur A."/>
            <person name="Lindquist E."/>
            <person name="Lipzen A."/>
            <person name="Logrieco A.F."/>
            <person name="MacCabe A."/>
            <person name="Maekelae M.R."/>
            <person name="Malavazi I."/>
            <person name="Melin P."/>
            <person name="Meyer V."/>
            <person name="Mielnichuk N."/>
            <person name="Miskei M."/>
            <person name="Molnar A.P."/>
            <person name="Mule G."/>
            <person name="Ngan C.Y."/>
            <person name="Orejas M."/>
            <person name="Orosz E."/>
            <person name="Ouedraogo J.P."/>
            <person name="Overkamp K.M."/>
            <person name="Park H.-S."/>
            <person name="Perrone G."/>
            <person name="Piumi F."/>
            <person name="Punt P.J."/>
            <person name="Ram A.F."/>
            <person name="Ramon A."/>
            <person name="Rauscher S."/>
            <person name="Record E."/>
            <person name="Riano-Pachon D.M."/>
            <person name="Robert V."/>
            <person name="Roehrig J."/>
            <person name="Ruller R."/>
            <person name="Salamov A."/>
            <person name="Salih N.S."/>
            <person name="Samson R.A."/>
            <person name="Sandor E."/>
            <person name="Sanguinetti M."/>
            <person name="Schuetze T."/>
            <person name="Sepcic K."/>
            <person name="Shelest E."/>
            <person name="Sherlock G."/>
            <person name="Sophianopoulou V."/>
            <person name="Squina F.M."/>
            <person name="Sun H."/>
            <person name="Susca A."/>
            <person name="Todd R.B."/>
            <person name="Tsang A."/>
            <person name="Unkles S.E."/>
            <person name="van de Wiele N."/>
            <person name="van Rossen-Uffink D."/>
            <person name="Oliveira J.V."/>
            <person name="Vesth T.C."/>
            <person name="Visser J."/>
            <person name="Yu J.-H."/>
            <person name="Zhou M."/>
            <person name="Andersen M.R."/>
            <person name="Archer D.B."/>
            <person name="Baker S.E."/>
            <person name="Benoit I."/>
            <person name="Brakhage A.A."/>
            <person name="Braus G.H."/>
            <person name="Fischer R."/>
            <person name="Frisvad J.C."/>
            <person name="Goldman G.H."/>
            <person name="Houbraken J."/>
            <person name="Oakley B."/>
            <person name="Pocsi I."/>
            <person name="Scazzocchio C."/>
            <person name="Seiboth B."/>
            <person name="vanKuyk P.A."/>
            <person name="Wortman J."/>
            <person name="Dyer P.S."/>
            <person name="Grigoriev I.V."/>
        </authorList>
    </citation>
    <scope>NUCLEOTIDE SEQUENCE [LARGE SCALE GENOMIC DNA]</scope>
    <source>
        <strain evidence="3">CBS 516.65</strain>
    </source>
</reference>
<evidence type="ECO:0000313" key="3">
    <source>
        <dbReference type="Proteomes" id="UP000184300"/>
    </source>
</evidence>
<dbReference type="EMBL" id="KV878895">
    <property type="protein sequence ID" value="OJJ85240.1"/>
    <property type="molecule type" value="Genomic_DNA"/>
</dbReference>
<name>A0A1L9VMY8_ASPGL</name>
<evidence type="ECO:0000256" key="1">
    <source>
        <dbReference type="SAM" id="MobiDB-lite"/>
    </source>
</evidence>
<dbReference type="AlphaFoldDB" id="A0A1L9VMY8"/>
<gene>
    <name evidence="2" type="ORF">ASPGLDRAFT_57410</name>
</gene>
<dbReference type="GeneID" id="34464513"/>
<proteinExistence type="predicted"/>
<feature type="region of interest" description="Disordered" evidence="1">
    <location>
        <begin position="56"/>
        <end position="79"/>
    </location>
</feature>
<dbReference type="Proteomes" id="UP000184300">
    <property type="component" value="Unassembled WGS sequence"/>
</dbReference>
<evidence type="ECO:0000313" key="2">
    <source>
        <dbReference type="EMBL" id="OJJ85240.1"/>
    </source>
</evidence>
<organism evidence="2 3">
    <name type="scientific">Aspergillus glaucus CBS 516.65</name>
    <dbReference type="NCBI Taxonomy" id="1160497"/>
    <lineage>
        <taxon>Eukaryota</taxon>
        <taxon>Fungi</taxon>
        <taxon>Dikarya</taxon>
        <taxon>Ascomycota</taxon>
        <taxon>Pezizomycotina</taxon>
        <taxon>Eurotiomycetes</taxon>
        <taxon>Eurotiomycetidae</taxon>
        <taxon>Eurotiales</taxon>
        <taxon>Aspergillaceae</taxon>
        <taxon>Aspergillus</taxon>
        <taxon>Aspergillus subgen. Aspergillus</taxon>
    </lineage>
</organism>
<dbReference type="OrthoDB" id="4772757at2759"/>
<protein>
    <submittedName>
        <fullName evidence="2">Uncharacterized protein</fullName>
    </submittedName>
</protein>